<dbReference type="PANTHER" id="PTHR43661:SF3">
    <property type="entry name" value="D-XYLONATE DEHYDRATASE YAGF-RELATED"/>
    <property type="match status" value="1"/>
</dbReference>
<dbReference type="InterPro" id="IPR037237">
    <property type="entry name" value="IlvD/EDD_N"/>
</dbReference>
<reference evidence="5" key="1">
    <citation type="submission" date="2022-09" db="EMBL/GenBank/DDBJ databases">
        <authorList>
            <person name="Zoaiter M."/>
        </authorList>
    </citation>
    <scope>NUCLEOTIDE SEQUENCE</scope>
    <source>
        <strain evidence="5">DSM 19848</strain>
    </source>
</reference>
<dbReference type="InterPro" id="IPR056740">
    <property type="entry name" value="ILV_EDD_C"/>
</dbReference>
<comment type="similarity">
    <text evidence="1">Belongs to the IlvD/Edd family.</text>
</comment>
<feature type="domain" description="Dihydroxy-acid/6-phosphogluconate dehydratase N-terminal" evidence="3">
    <location>
        <begin position="30"/>
        <end position="342"/>
    </location>
</feature>
<dbReference type="SUPFAM" id="SSF143975">
    <property type="entry name" value="IlvD/EDD N-terminal domain-like"/>
    <property type="match status" value="1"/>
</dbReference>
<evidence type="ECO:0000259" key="3">
    <source>
        <dbReference type="Pfam" id="PF00920"/>
    </source>
</evidence>
<gene>
    <name evidence="5" type="ORF">OCK72_07365</name>
</gene>
<dbReference type="PROSITE" id="PS00886">
    <property type="entry name" value="ILVD_EDD_1"/>
    <property type="match status" value="1"/>
</dbReference>
<name>A0ABT4DIN5_FUSSI</name>
<evidence type="ECO:0000313" key="6">
    <source>
        <dbReference type="Proteomes" id="UP001062738"/>
    </source>
</evidence>
<protein>
    <submittedName>
        <fullName evidence="5">Dihydroxy-acid dehydratase</fullName>
    </submittedName>
</protein>
<dbReference type="EMBL" id="JAOXXL010000020">
    <property type="protein sequence ID" value="MCY7008467.1"/>
    <property type="molecule type" value="Genomic_DNA"/>
</dbReference>
<evidence type="ECO:0000256" key="2">
    <source>
        <dbReference type="ARBA" id="ARBA00023239"/>
    </source>
</evidence>
<dbReference type="InterPro" id="IPR000581">
    <property type="entry name" value="ILV_EDD_N"/>
</dbReference>
<dbReference type="Gene3D" id="3.50.30.80">
    <property type="entry name" value="IlvD/EDD C-terminal domain-like"/>
    <property type="match status" value="1"/>
</dbReference>
<dbReference type="RefSeq" id="WP_265152358.1">
    <property type="nucleotide sequence ID" value="NZ_JAOXXL010000020.1"/>
</dbReference>
<organism evidence="5 6">
    <name type="scientific">Fusobacterium simiae</name>
    <dbReference type="NCBI Taxonomy" id="855"/>
    <lineage>
        <taxon>Bacteria</taxon>
        <taxon>Fusobacteriati</taxon>
        <taxon>Fusobacteriota</taxon>
        <taxon>Fusobacteriia</taxon>
        <taxon>Fusobacteriales</taxon>
        <taxon>Fusobacteriaceae</taxon>
        <taxon>Fusobacterium</taxon>
    </lineage>
</organism>
<keyword evidence="6" id="KW-1185">Reference proteome</keyword>
<dbReference type="Proteomes" id="UP001062738">
    <property type="component" value="Unassembled WGS sequence"/>
</dbReference>
<evidence type="ECO:0000259" key="4">
    <source>
        <dbReference type="Pfam" id="PF24877"/>
    </source>
</evidence>
<feature type="domain" description="Dihydroxy-acid/6-phosphogluconate dehydratase C-terminal" evidence="4">
    <location>
        <begin position="368"/>
        <end position="568"/>
    </location>
</feature>
<sequence>MLKSQKLREVAPEVDPLRIGMGWTLEELKKPQIMIESTYGDSHPGSAHLNILIKEAERAVKSFGGKAAKYFVTDICDGQAQGHDGMNYSLASREFITDMIEIQAMATPFDAGIFIASCDKGLPGNLIALARLNIPSIVVTGGIMAAGPNMLTLEQLGAYSAKFERGEISKKEFSFAKENACPSCGACSFMGTASTMQIISEALGLSLPGTALLPVTSLDLLKNSYEAGKRAVELIKEKLLPADILTEEAFENAIMVHAAIAGSSNALLHIPAIAHEIGIKLSAEKFDEIHRKVPYILNIRPSGFYPGEYFYYAGGVPRIMEEIKEFLHLDVITVTGKTLRENLKKLKENGYYEKCYLELEKHNIKKDDIIKTINNPIQKQGSIAILKGNLAPEGAVIKHSAVPKEMQDTVLKAKPFNSEEEAINAILKGNINPGDAVIIRYEGPKGSGMPEMFYTTEAIASDPRISASIALITDGRFSGATRGPAIGHVSPEAYEGGPIAFIEEGDLIKINVKDRELSIIGIKGKEISLEEIKKTLMERKINWKKPKPKFKKGPLAIYTRFAVSPMKGGYIDVTDIK</sequence>
<keyword evidence="2" id="KW-0456">Lyase</keyword>
<proteinExistence type="inferred from homology"/>
<dbReference type="PROSITE" id="PS00887">
    <property type="entry name" value="ILVD_EDD_2"/>
    <property type="match status" value="1"/>
</dbReference>
<dbReference type="Pfam" id="PF24877">
    <property type="entry name" value="ILV_EDD_C"/>
    <property type="match status" value="1"/>
</dbReference>
<dbReference type="PANTHER" id="PTHR43661">
    <property type="entry name" value="D-XYLONATE DEHYDRATASE"/>
    <property type="match status" value="1"/>
</dbReference>
<dbReference type="InterPro" id="IPR020558">
    <property type="entry name" value="DiOHA_6PGluconate_deHydtase_CS"/>
</dbReference>
<dbReference type="Pfam" id="PF00920">
    <property type="entry name" value="ILVD_EDD_N"/>
    <property type="match status" value="1"/>
</dbReference>
<evidence type="ECO:0000256" key="1">
    <source>
        <dbReference type="ARBA" id="ARBA00006486"/>
    </source>
</evidence>
<evidence type="ECO:0000313" key="5">
    <source>
        <dbReference type="EMBL" id="MCY7008467.1"/>
    </source>
</evidence>
<comment type="caution">
    <text evidence="5">The sequence shown here is derived from an EMBL/GenBank/DDBJ whole genome shotgun (WGS) entry which is preliminary data.</text>
</comment>
<accession>A0ABT4DIN5</accession>
<dbReference type="InterPro" id="IPR042096">
    <property type="entry name" value="Dihydro-acid_dehy_C"/>
</dbReference>
<dbReference type="SUPFAM" id="SSF52016">
    <property type="entry name" value="LeuD/IlvD-like"/>
    <property type="match status" value="1"/>
</dbReference>